<sequence>MKYEDVQKLRTKYRQDPEVINVEYMRGVAVRCGNFKKAFELQEKLEDIWFNYLKGVQ</sequence>
<dbReference type="EMBL" id="BK014902">
    <property type="protein sequence ID" value="DAD81491.1"/>
    <property type="molecule type" value="Genomic_DNA"/>
</dbReference>
<protein>
    <submittedName>
        <fullName evidence="1">Uncharacterized protein</fullName>
    </submittedName>
</protein>
<reference evidence="1" key="1">
    <citation type="journal article" date="2021" name="Proc. Natl. Acad. Sci. U.S.A.">
        <title>A Catalog of Tens of Thousands of Viruses from Human Metagenomes Reveals Hidden Associations with Chronic Diseases.</title>
        <authorList>
            <person name="Tisza M.J."/>
            <person name="Buck C.B."/>
        </authorList>
    </citation>
    <scope>NUCLEOTIDE SEQUENCE</scope>
    <source>
        <strain evidence="1">Ct1h53</strain>
    </source>
</reference>
<proteinExistence type="predicted"/>
<evidence type="ECO:0000313" key="1">
    <source>
        <dbReference type="EMBL" id="DAD81491.1"/>
    </source>
</evidence>
<organism evidence="1">
    <name type="scientific">Podoviridae sp. ct1h53</name>
    <dbReference type="NCBI Taxonomy" id="2826536"/>
    <lineage>
        <taxon>Viruses</taxon>
        <taxon>Duplodnaviria</taxon>
        <taxon>Heunggongvirae</taxon>
        <taxon>Uroviricota</taxon>
        <taxon>Caudoviricetes</taxon>
    </lineage>
</organism>
<accession>A0A8S5MHV4</accession>
<name>A0A8S5MHV4_9CAUD</name>